<evidence type="ECO:0000256" key="2">
    <source>
        <dbReference type="SAM" id="Phobius"/>
    </source>
</evidence>
<gene>
    <name evidence="3" type="ORF">JI739_05360</name>
</gene>
<sequence>MDIAVATTQKNSKARRSATTRRARVRNTASVLHPEIAQPKQTAKQKAISAVKSFVEERPLMCAGVAAAAGFACLAVGAMRFREDMVAYLVVKELPKVLGAAGAGAGASLGLYGSAGVAIAGIAFGVPALAVSALGAWTLGQLGVAAGDVLASVFGSSIWDIVADLGWIGLGLLLIGWAADRVARNNRVAALVERARAAVREFAQSVKDAWNTLMRRLGLLLS</sequence>
<dbReference type="Proteomes" id="UP000613011">
    <property type="component" value="Unassembled WGS sequence"/>
</dbReference>
<dbReference type="EMBL" id="JAEQNA010000001">
    <property type="protein sequence ID" value="MBL0419772.1"/>
    <property type="molecule type" value="Genomic_DNA"/>
</dbReference>
<dbReference type="AlphaFoldDB" id="A0A936ZF40"/>
<feature type="transmembrane region" description="Helical" evidence="2">
    <location>
        <begin position="60"/>
        <end position="81"/>
    </location>
</feature>
<feature type="transmembrane region" description="Helical" evidence="2">
    <location>
        <begin position="161"/>
        <end position="179"/>
    </location>
</feature>
<organism evidence="3 4">
    <name type="scientific">Ramlibacter aurantiacus</name>
    <dbReference type="NCBI Taxonomy" id="2801330"/>
    <lineage>
        <taxon>Bacteria</taxon>
        <taxon>Pseudomonadati</taxon>
        <taxon>Pseudomonadota</taxon>
        <taxon>Betaproteobacteria</taxon>
        <taxon>Burkholderiales</taxon>
        <taxon>Comamonadaceae</taxon>
        <taxon>Ramlibacter</taxon>
    </lineage>
</organism>
<accession>A0A936ZF40</accession>
<comment type="caution">
    <text evidence="3">The sequence shown here is derived from an EMBL/GenBank/DDBJ whole genome shotgun (WGS) entry which is preliminary data.</text>
</comment>
<evidence type="ECO:0000313" key="4">
    <source>
        <dbReference type="Proteomes" id="UP000613011"/>
    </source>
</evidence>
<feature type="compositionally biased region" description="Basic residues" evidence="1">
    <location>
        <begin position="12"/>
        <end position="22"/>
    </location>
</feature>
<keyword evidence="2" id="KW-1133">Transmembrane helix</keyword>
<feature type="region of interest" description="Disordered" evidence="1">
    <location>
        <begin position="1"/>
        <end position="22"/>
    </location>
</feature>
<proteinExistence type="predicted"/>
<name>A0A936ZF40_9BURK</name>
<keyword evidence="2" id="KW-0472">Membrane</keyword>
<feature type="transmembrane region" description="Helical" evidence="2">
    <location>
        <begin position="101"/>
        <end position="126"/>
    </location>
</feature>
<evidence type="ECO:0000256" key="1">
    <source>
        <dbReference type="SAM" id="MobiDB-lite"/>
    </source>
</evidence>
<protein>
    <submittedName>
        <fullName evidence="3">Uncharacterized protein</fullName>
    </submittedName>
</protein>
<feature type="transmembrane region" description="Helical" evidence="2">
    <location>
        <begin position="133"/>
        <end position="155"/>
    </location>
</feature>
<keyword evidence="4" id="KW-1185">Reference proteome</keyword>
<reference evidence="3" key="1">
    <citation type="submission" date="2021-01" db="EMBL/GenBank/DDBJ databases">
        <title>Ramlibacter sp. strain AW1 16S ribosomal RNA gene Genome sequencing and assembly.</title>
        <authorList>
            <person name="Kang M."/>
        </authorList>
    </citation>
    <scope>NUCLEOTIDE SEQUENCE</scope>
    <source>
        <strain evidence="3">AW1</strain>
    </source>
</reference>
<evidence type="ECO:0000313" key="3">
    <source>
        <dbReference type="EMBL" id="MBL0419772.1"/>
    </source>
</evidence>
<feature type="compositionally biased region" description="Polar residues" evidence="1">
    <location>
        <begin position="1"/>
        <end position="11"/>
    </location>
</feature>
<dbReference type="RefSeq" id="WP_201682779.1">
    <property type="nucleotide sequence ID" value="NZ_JAEQNA010000001.1"/>
</dbReference>
<keyword evidence="2" id="KW-0812">Transmembrane</keyword>